<evidence type="ECO:0000313" key="7">
    <source>
        <dbReference type="Proteomes" id="UP000712673"/>
    </source>
</evidence>
<dbReference type="Proteomes" id="UP000712673">
    <property type="component" value="Unassembled WGS sequence"/>
</dbReference>
<evidence type="ECO:0000256" key="3">
    <source>
        <dbReference type="ARBA" id="ARBA00023004"/>
    </source>
</evidence>
<dbReference type="EMBL" id="VGLS01000208">
    <property type="protein sequence ID" value="MBM3223833.1"/>
    <property type="molecule type" value="Genomic_DNA"/>
</dbReference>
<dbReference type="InterPro" id="IPR026575">
    <property type="entry name" value="GpdQ/CpdA-like"/>
</dbReference>
<evidence type="ECO:0000256" key="2">
    <source>
        <dbReference type="ARBA" id="ARBA00022801"/>
    </source>
</evidence>
<organism evidence="6 7">
    <name type="scientific">Tectimicrobiota bacterium</name>
    <dbReference type="NCBI Taxonomy" id="2528274"/>
    <lineage>
        <taxon>Bacteria</taxon>
        <taxon>Pseudomonadati</taxon>
        <taxon>Nitrospinota/Tectimicrobiota group</taxon>
        <taxon>Candidatus Tectimicrobiota</taxon>
    </lineage>
</organism>
<accession>A0A937VZ64</accession>
<dbReference type="InterPro" id="IPR050884">
    <property type="entry name" value="CNP_phosphodiesterase-III"/>
</dbReference>
<evidence type="ECO:0000313" key="6">
    <source>
        <dbReference type="EMBL" id="MBM3223833.1"/>
    </source>
</evidence>
<reference evidence="6" key="1">
    <citation type="submission" date="2019-03" db="EMBL/GenBank/DDBJ databases">
        <title>Lake Tanganyika Metagenome-Assembled Genomes (MAGs).</title>
        <authorList>
            <person name="Tran P."/>
        </authorList>
    </citation>
    <scope>NUCLEOTIDE SEQUENCE</scope>
    <source>
        <strain evidence="6">K_DeepCast_65m_m2_066</strain>
    </source>
</reference>
<dbReference type="PANTHER" id="PTHR42988">
    <property type="entry name" value="PHOSPHOHYDROLASE"/>
    <property type="match status" value="1"/>
</dbReference>
<dbReference type="PANTHER" id="PTHR42988:SF2">
    <property type="entry name" value="CYCLIC NUCLEOTIDE PHOSPHODIESTERASE CBUA0032-RELATED"/>
    <property type="match status" value="1"/>
</dbReference>
<comment type="similarity">
    <text evidence="4">Belongs to the cyclic nucleotide phosphodiesterase class-III family.</text>
</comment>
<gene>
    <name evidence="6" type="ORF">FJZ47_08545</name>
</gene>
<keyword evidence="2" id="KW-0378">Hydrolase</keyword>
<dbReference type="Pfam" id="PF00149">
    <property type="entry name" value="Metallophos"/>
    <property type="match status" value="1"/>
</dbReference>
<dbReference type="AlphaFoldDB" id="A0A937VZ64"/>
<name>A0A937VZ64_UNCTE</name>
<dbReference type="Gene3D" id="3.60.21.10">
    <property type="match status" value="1"/>
</dbReference>
<keyword evidence="3" id="KW-0408">Iron</keyword>
<dbReference type="InterPro" id="IPR029052">
    <property type="entry name" value="Metallo-depent_PP-like"/>
</dbReference>
<sequence>MNQQDLKNTAAQADFCFVHFTDTHIMAGGPWSRMDTTASLQQVVEVLQALEPRPAFAVIGGDLVSPDMLDRDRILTQTEYEPSYHLLQDILRPLPYPTYMLLGNHDHRSAFHQVMQTPVPSLETTHHYSFDCQGYHFVALDTHQPGEHAGALDSAQLGWLQDDLAAHRGQPTLVFMHHHPWPLGLAWMDEMRLRNGEALVDILRQYPDVRWMICGHVHLDQSIQRDGLTMLTTPSTCFQVSKVSQARKSLPGPPGFRVVYIKGHEFSTRVLHLHGAGIADL</sequence>
<proteinExistence type="inferred from homology"/>
<dbReference type="InterPro" id="IPR004843">
    <property type="entry name" value="Calcineurin-like_PHP"/>
</dbReference>
<dbReference type="GO" id="GO:0004112">
    <property type="term" value="F:cyclic-nucleotide phosphodiesterase activity"/>
    <property type="evidence" value="ECO:0007669"/>
    <property type="project" value="InterPro"/>
</dbReference>
<evidence type="ECO:0000256" key="4">
    <source>
        <dbReference type="ARBA" id="ARBA00025742"/>
    </source>
</evidence>
<feature type="domain" description="Calcineurin-like phosphoesterase" evidence="5">
    <location>
        <begin position="17"/>
        <end position="218"/>
    </location>
</feature>
<evidence type="ECO:0000256" key="1">
    <source>
        <dbReference type="ARBA" id="ARBA00022723"/>
    </source>
</evidence>
<keyword evidence="1" id="KW-0479">Metal-binding</keyword>
<comment type="caution">
    <text evidence="6">The sequence shown here is derived from an EMBL/GenBank/DDBJ whole genome shotgun (WGS) entry which is preliminary data.</text>
</comment>
<protein>
    <submittedName>
        <fullName evidence="6">Phosphodiesterase</fullName>
    </submittedName>
</protein>
<evidence type="ECO:0000259" key="5">
    <source>
        <dbReference type="Pfam" id="PF00149"/>
    </source>
</evidence>
<dbReference type="SUPFAM" id="SSF56300">
    <property type="entry name" value="Metallo-dependent phosphatases"/>
    <property type="match status" value="1"/>
</dbReference>
<dbReference type="GO" id="GO:0046872">
    <property type="term" value="F:metal ion binding"/>
    <property type="evidence" value="ECO:0007669"/>
    <property type="project" value="UniProtKB-KW"/>
</dbReference>
<dbReference type="CDD" id="cd07402">
    <property type="entry name" value="MPP_GpdQ"/>
    <property type="match status" value="1"/>
</dbReference>